<dbReference type="GO" id="GO:0004553">
    <property type="term" value="F:hydrolase activity, hydrolyzing O-glycosyl compounds"/>
    <property type="evidence" value="ECO:0007669"/>
    <property type="project" value="InterPro"/>
</dbReference>
<evidence type="ECO:0000313" key="2">
    <source>
        <dbReference type="EMBL" id="UWZ87011.1"/>
    </source>
</evidence>
<dbReference type="Gene3D" id="2.40.10.500">
    <property type="match status" value="3"/>
</dbReference>
<name>A0A9J7BVW2_9BACT</name>
<dbReference type="InterPro" id="IPR013783">
    <property type="entry name" value="Ig-like_fold"/>
</dbReference>
<evidence type="ECO:0000313" key="3">
    <source>
        <dbReference type="Proteomes" id="UP001059380"/>
    </source>
</evidence>
<dbReference type="Gene3D" id="2.60.40.290">
    <property type="match status" value="1"/>
</dbReference>
<dbReference type="AlphaFoldDB" id="A0A9J7BVW2"/>
<dbReference type="Proteomes" id="UP001059380">
    <property type="component" value="Chromosome"/>
</dbReference>
<dbReference type="EMBL" id="CP093313">
    <property type="protein sequence ID" value="UWZ87011.1"/>
    <property type="molecule type" value="Genomic_DNA"/>
</dbReference>
<organism evidence="2 3">
    <name type="scientific">Occallatibacter riparius</name>
    <dbReference type="NCBI Taxonomy" id="1002689"/>
    <lineage>
        <taxon>Bacteria</taxon>
        <taxon>Pseudomonadati</taxon>
        <taxon>Acidobacteriota</taxon>
        <taxon>Terriglobia</taxon>
        <taxon>Terriglobales</taxon>
        <taxon>Acidobacteriaceae</taxon>
        <taxon>Occallatibacter</taxon>
    </lineage>
</organism>
<reference evidence="2" key="1">
    <citation type="submission" date="2021-04" db="EMBL/GenBank/DDBJ databases">
        <title>Phylogenetic analysis of Acidobacteriaceae.</title>
        <authorList>
            <person name="Qiu L."/>
            <person name="Zhang Q."/>
        </authorList>
    </citation>
    <scope>NUCLEOTIDE SEQUENCE</scope>
    <source>
        <strain evidence="2">DSM 25168</strain>
    </source>
</reference>
<dbReference type="InterPro" id="IPR008965">
    <property type="entry name" value="CBM2/CBM3_carb-bd_dom_sf"/>
</dbReference>
<dbReference type="Gene3D" id="2.60.40.10">
    <property type="entry name" value="Immunoglobulins"/>
    <property type="match status" value="3"/>
</dbReference>
<dbReference type="Pfam" id="PF00553">
    <property type="entry name" value="CBM_2"/>
    <property type="match status" value="1"/>
</dbReference>
<accession>A0A9J7BVW2</accession>
<dbReference type="SMART" id="SM00637">
    <property type="entry name" value="CBD_II"/>
    <property type="match status" value="1"/>
</dbReference>
<evidence type="ECO:0000259" key="1">
    <source>
        <dbReference type="PROSITE" id="PS51173"/>
    </source>
</evidence>
<dbReference type="InterPro" id="IPR012291">
    <property type="entry name" value="CBM2_carb-bd_dom_sf"/>
</dbReference>
<dbReference type="GO" id="GO:0030247">
    <property type="term" value="F:polysaccharide binding"/>
    <property type="evidence" value="ECO:0007669"/>
    <property type="project" value="UniProtKB-UniRule"/>
</dbReference>
<dbReference type="GO" id="GO:0005975">
    <property type="term" value="P:carbohydrate metabolic process"/>
    <property type="evidence" value="ECO:0007669"/>
    <property type="project" value="InterPro"/>
</dbReference>
<keyword evidence="3" id="KW-1185">Reference proteome</keyword>
<dbReference type="PROSITE" id="PS51173">
    <property type="entry name" value="CBM2"/>
    <property type="match status" value="1"/>
</dbReference>
<protein>
    <submittedName>
        <fullName evidence="2">Cellulose binding domain-containing protein</fullName>
    </submittedName>
</protein>
<dbReference type="CDD" id="cd05819">
    <property type="entry name" value="NHL"/>
    <property type="match status" value="1"/>
</dbReference>
<dbReference type="PANTHER" id="PTHR24104">
    <property type="entry name" value="E3 UBIQUITIN-PROTEIN LIGASE NHLRC1-RELATED"/>
    <property type="match status" value="1"/>
</dbReference>
<dbReference type="SUPFAM" id="SSF49384">
    <property type="entry name" value="Carbohydrate-binding domain"/>
    <property type="match status" value="1"/>
</dbReference>
<feature type="domain" description="CBM2" evidence="1">
    <location>
        <begin position="1027"/>
        <end position="1137"/>
    </location>
</feature>
<dbReference type="PANTHER" id="PTHR24104:SF25">
    <property type="entry name" value="PROTEIN LIN-41"/>
    <property type="match status" value="1"/>
</dbReference>
<dbReference type="GO" id="GO:0008270">
    <property type="term" value="F:zinc ion binding"/>
    <property type="evidence" value="ECO:0007669"/>
    <property type="project" value="UniProtKB-KW"/>
</dbReference>
<sequence>MLLGVGFWAAAQTAHFDGAQTASIFGTSSLASSGNIFIGHARNLDGTVAELAPSGTNFGQVNIGEGAPPIPMMFTFDDAGTLGGVSVLTQGASGLDYTDARSGTCTANTSYAAGQTCTVNVSFTPRYPGSRNGAVVLTAPDGSVIATGYVQGTGVGPQVNFNPGTEISIPVAAGSGPLDVAIDGAGNLFVLENGAQTLVEETASDGGYTETTIATGLSDPYQVVVDGAGNLYIADMGNMRVLKETLTASGYVQSTVDSGFGYPYGVAVDASGNVYIADNVADGASNSLVLKETPSTTGYTRSTVVSGLNNPSSVAVDASGNLYIADLNDGSGTLFKETLSNGAYTQTTIPVAEWTEVESIAVDGLGNVFFVDQSTGTIIKETQTSDGYVQRTAVSDLARPWGPWGVAVDQNGNVYTGYPPLDEVVKVDFADAPTLRFTSTRVGTTSADSPQIVTVENNGNAALSFPVPAAGSNPSIGTDFTLGSTGQSDCPLLDSQSASAATLAAAASCELSVSFAPTSSGSLAETLTLTDNNLNTAATQTIALTGTGAIQTTPSITWNAPTAITYGTSLTSAQLNASSTVAGTFSYSPAAGTVLAAGSQTLTVIFTPTDTTDYTTATATVTFTVNRATPSITWNAPAAISYGTVLSSVQLDATGSVPGTVSYSPGAGTVLSAGTQTLTAVLTPTDSADYQTAQASVSLTVNKAAPSITWPAPAAIVYGNALTATQLDASASVAGTFTYSPAAGAVLGAGNQTLTATFNPTDSANYSPVTSTVALTVNKAAAPITWNSPAAITYGTALGSAQLNASSTIAGTFVYSPAAGVIPAAGTQTLTVTFTPTDTTDYTATTSTVMLAVNKATPTITWPTPAPITAGTPLTSTQLDATASVPGAFAYSPAAGTALSVGAQTLNAVFTPTDSVDYNSTTASVVIQVTAVPTFTLSVSSGSLALSAGSNATDTVSVIGQNGFNSAVTLSANGMPSGVTASFGTNPTSGSSVLMFTASTSAMPGTYAITVTGLSGGLSASTIVSLTIQSGFACHVGYSIINSWPGGFQTALTIGNTGTVAISHWILTWTYANGQTVTQLWNGNVSQSGANVTVTNLSYNGSIAPGATYTGAGFNGSWNNKTNAVPTSFAINGTVCH</sequence>
<dbReference type="InterPro" id="IPR001919">
    <property type="entry name" value="CBD2"/>
</dbReference>
<proteinExistence type="predicted"/>
<dbReference type="InterPro" id="IPR050952">
    <property type="entry name" value="TRIM-NHL_E3_ligases"/>
</dbReference>
<gene>
    <name evidence="2" type="ORF">MOP44_12775</name>
</gene>
<dbReference type="RefSeq" id="WP_260796645.1">
    <property type="nucleotide sequence ID" value="NZ_CP093313.1"/>
</dbReference>
<dbReference type="KEGG" id="orp:MOP44_12775"/>
<dbReference type="SUPFAM" id="SSF63829">
    <property type="entry name" value="Calcium-dependent phosphotriesterase"/>
    <property type="match status" value="1"/>
</dbReference>